<evidence type="ECO:0000256" key="3">
    <source>
        <dbReference type="ARBA" id="ARBA00022692"/>
    </source>
</evidence>
<dbReference type="PANTHER" id="PTHR45755">
    <property type="match status" value="1"/>
</dbReference>
<reference evidence="9 10" key="1">
    <citation type="submission" date="2017-08" db="EMBL/GenBank/DDBJ databases">
        <title>Infants hospitalized years apart are colonized by the same room-sourced microbial strains.</title>
        <authorList>
            <person name="Brooks B."/>
            <person name="Olm M.R."/>
            <person name="Firek B.A."/>
            <person name="Baker R."/>
            <person name="Thomas B.C."/>
            <person name="Morowitz M.J."/>
            <person name="Banfield J.F."/>
        </authorList>
    </citation>
    <scope>NUCLEOTIDE SEQUENCE [LARGE SCALE GENOMIC DNA]</scope>
    <source>
        <strain evidence="9">S2_003_000_R2_14</strain>
    </source>
</reference>
<keyword evidence="3 7" id="KW-0812">Transmembrane</keyword>
<dbReference type="AlphaFoldDB" id="A0A2W5T046"/>
<dbReference type="InterPro" id="IPR002524">
    <property type="entry name" value="Cation_efflux"/>
</dbReference>
<dbReference type="GO" id="GO:0006882">
    <property type="term" value="P:intracellular zinc ion homeostasis"/>
    <property type="evidence" value="ECO:0007669"/>
    <property type="project" value="InterPro"/>
</dbReference>
<dbReference type="InterPro" id="IPR058533">
    <property type="entry name" value="Cation_efflux_TM"/>
</dbReference>
<dbReference type="InterPro" id="IPR027469">
    <property type="entry name" value="Cation_efflux_TMD_sf"/>
</dbReference>
<keyword evidence="5" id="KW-0406">Ion transport</keyword>
<dbReference type="NCBIfam" id="NF033827">
    <property type="entry name" value="CDF_efflux_DmeF"/>
    <property type="match status" value="1"/>
</dbReference>
<comment type="caution">
    <text evidence="9">The sequence shown here is derived from an EMBL/GenBank/DDBJ whole genome shotgun (WGS) entry which is preliminary data.</text>
</comment>
<dbReference type="Gene3D" id="1.20.1510.10">
    <property type="entry name" value="Cation efflux protein transmembrane domain"/>
    <property type="match status" value="1"/>
</dbReference>
<evidence type="ECO:0000259" key="8">
    <source>
        <dbReference type="Pfam" id="PF01545"/>
    </source>
</evidence>
<dbReference type="Proteomes" id="UP000249061">
    <property type="component" value="Unassembled WGS sequence"/>
</dbReference>
<dbReference type="EMBL" id="QFQP01000025">
    <property type="protein sequence ID" value="PZR08422.1"/>
    <property type="molecule type" value="Genomic_DNA"/>
</dbReference>
<proteinExistence type="predicted"/>
<evidence type="ECO:0000256" key="5">
    <source>
        <dbReference type="ARBA" id="ARBA00023065"/>
    </source>
</evidence>
<evidence type="ECO:0000256" key="6">
    <source>
        <dbReference type="ARBA" id="ARBA00023136"/>
    </source>
</evidence>
<dbReference type="GO" id="GO:0005385">
    <property type="term" value="F:zinc ion transmembrane transporter activity"/>
    <property type="evidence" value="ECO:0007669"/>
    <property type="project" value="InterPro"/>
</dbReference>
<gene>
    <name evidence="9" type="ORF">DI536_24910</name>
</gene>
<evidence type="ECO:0000256" key="1">
    <source>
        <dbReference type="ARBA" id="ARBA00004141"/>
    </source>
</evidence>
<dbReference type="PANTHER" id="PTHR45755:SF4">
    <property type="entry name" value="ZINC TRANSPORTER 7"/>
    <property type="match status" value="1"/>
</dbReference>
<protein>
    <submittedName>
        <fullName evidence="9">Cation transporter</fullName>
    </submittedName>
</protein>
<dbReference type="NCBIfam" id="TIGR01297">
    <property type="entry name" value="CDF"/>
    <property type="match status" value="1"/>
</dbReference>
<evidence type="ECO:0000256" key="4">
    <source>
        <dbReference type="ARBA" id="ARBA00022989"/>
    </source>
</evidence>
<evidence type="ECO:0000256" key="2">
    <source>
        <dbReference type="ARBA" id="ARBA00022448"/>
    </source>
</evidence>
<dbReference type="GO" id="GO:0016020">
    <property type="term" value="C:membrane"/>
    <property type="evidence" value="ECO:0007669"/>
    <property type="project" value="UniProtKB-SubCell"/>
</dbReference>
<evidence type="ECO:0000256" key="7">
    <source>
        <dbReference type="SAM" id="Phobius"/>
    </source>
</evidence>
<name>A0A2W5T046_9BACT</name>
<dbReference type="SUPFAM" id="SSF161111">
    <property type="entry name" value="Cation efflux protein transmembrane domain-like"/>
    <property type="match status" value="1"/>
</dbReference>
<feature type="transmembrane region" description="Helical" evidence="7">
    <location>
        <begin position="207"/>
        <end position="228"/>
    </location>
</feature>
<dbReference type="Pfam" id="PF01545">
    <property type="entry name" value="Cation_efflux"/>
    <property type="match status" value="1"/>
</dbReference>
<evidence type="ECO:0000313" key="10">
    <source>
        <dbReference type="Proteomes" id="UP000249061"/>
    </source>
</evidence>
<feature type="transmembrane region" description="Helical" evidence="7">
    <location>
        <begin position="32"/>
        <end position="51"/>
    </location>
</feature>
<keyword evidence="4 7" id="KW-1133">Transmembrane helix</keyword>
<dbReference type="InterPro" id="IPR045316">
    <property type="entry name" value="Msc2-like"/>
</dbReference>
<organism evidence="9 10">
    <name type="scientific">Archangium gephyra</name>
    <dbReference type="NCBI Taxonomy" id="48"/>
    <lineage>
        <taxon>Bacteria</taxon>
        <taxon>Pseudomonadati</taxon>
        <taxon>Myxococcota</taxon>
        <taxon>Myxococcia</taxon>
        <taxon>Myxococcales</taxon>
        <taxon>Cystobacterineae</taxon>
        <taxon>Archangiaceae</taxon>
        <taxon>Archangium</taxon>
    </lineage>
</organism>
<feature type="transmembrane region" description="Helical" evidence="7">
    <location>
        <begin position="129"/>
        <end position="152"/>
    </location>
</feature>
<feature type="domain" description="Cation efflux protein transmembrane" evidence="8">
    <location>
        <begin position="32"/>
        <end position="239"/>
    </location>
</feature>
<comment type="subcellular location">
    <subcellularLocation>
        <location evidence="1">Membrane</location>
        <topology evidence="1">Multi-pass membrane protein</topology>
    </subcellularLocation>
</comment>
<accession>A0A2W5T046</accession>
<sequence length="313" mass="33501">MTAPDSGSYAQLAPCSVHEAPALTRSEARTRVVIGLTAVMMVAELIVGWWTHSLALLADGWHMGTHVGALGITALAYWYARTRAGQTQFAFGTGKVYALAGFTSAGLLLAVAIGVLIEAVGRFITPEPVQFAEAFPVAVLGLLVNFVSAWILGDGGHSHSHDHSHDHAGHEHHHHDHNLRAAYLHVVADALTSVLAIAALLAGRYLAWTWVDPVVAIVGALVILKWGFGLLRETSRQLIDLDPSTRQRDQVKAAIEAVPGTSVVDLHLWRVGPKQLVCVMSVASSAPLSLREYKELAVKAAPIDHLTIEICSG</sequence>
<keyword evidence="6 7" id="KW-0472">Membrane</keyword>
<feature type="transmembrane region" description="Helical" evidence="7">
    <location>
        <begin position="182"/>
        <end position="201"/>
    </location>
</feature>
<feature type="transmembrane region" description="Helical" evidence="7">
    <location>
        <begin position="63"/>
        <end position="80"/>
    </location>
</feature>
<feature type="transmembrane region" description="Helical" evidence="7">
    <location>
        <begin position="96"/>
        <end position="117"/>
    </location>
</feature>
<evidence type="ECO:0000313" key="9">
    <source>
        <dbReference type="EMBL" id="PZR08422.1"/>
    </source>
</evidence>
<keyword evidence="2" id="KW-0813">Transport</keyword>